<dbReference type="Gene3D" id="3.30.420.10">
    <property type="entry name" value="Ribonuclease H-like superfamily/Ribonuclease H"/>
    <property type="match status" value="1"/>
</dbReference>
<dbReference type="PANTHER" id="PTHR48475">
    <property type="entry name" value="RIBONUCLEASE H"/>
    <property type="match status" value="1"/>
</dbReference>
<dbReference type="SUPFAM" id="SSF53098">
    <property type="entry name" value="Ribonuclease H-like"/>
    <property type="match status" value="1"/>
</dbReference>
<keyword evidence="3" id="KW-1185">Reference proteome</keyword>
<dbReference type="PANTHER" id="PTHR48475:SF2">
    <property type="entry name" value="RIBONUCLEASE H"/>
    <property type="match status" value="1"/>
</dbReference>
<evidence type="ECO:0000313" key="2">
    <source>
        <dbReference type="EMBL" id="KAK3012908.1"/>
    </source>
</evidence>
<organism evidence="2 3">
    <name type="scientific">Escallonia herrerae</name>
    <dbReference type="NCBI Taxonomy" id="1293975"/>
    <lineage>
        <taxon>Eukaryota</taxon>
        <taxon>Viridiplantae</taxon>
        <taxon>Streptophyta</taxon>
        <taxon>Embryophyta</taxon>
        <taxon>Tracheophyta</taxon>
        <taxon>Spermatophyta</taxon>
        <taxon>Magnoliopsida</taxon>
        <taxon>eudicotyledons</taxon>
        <taxon>Gunneridae</taxon>
        <taxon>Pentapetalae</taxon>
        <taxon>asterids</taxon>
        <taxon>campanulids</taxon>
        <taxon>Escalloniales</taxon>
        <taxon>Escalloniaceae</taxon>
        <taxon>Escallonia</taxon>
    </lineage>
</organism>
<dbReference type="InterPro" id="IPR036397">
    <property type="entry name" value="RNaseH_sf"/>
</dbReference>
<dbReference type="GO" id="GO:0004523">
    <property type="term" value="F:RNA-DNA hybrid ribonuclease activity"/>
    <property type="evidence" value="ECO:0007669"/>
    <property type="project" value="InterPro"/>
</dbReference>
<accession>A0AA88VRT8</accession>
<name>A0AA88VRT8_9ASTE</name>
<dbReference type="CDD" id="cd09279">
    <property type="entry name" value="RNase_HI_like"/>
    <property type="match status" value="1"/>
</dbReference>
<protein>
    <recommendedName>
        <fullName evidence="1">RNase H type-1 domain-containing protein</fullName>
    </recommendedName>
</protein>
<sequence>MELGEFDIKYKSRVTIKAQALSDFIIECIVPEDPLHLILSETSDLWLLYVDGLSKMGSSGTCLILISPEKFVIEYSLCFGFQASNNEAECEALLAGIRLAHSLRVDSLSVHSDSQLVVNHISREYNARDERMVQYLQAVKTQAVKFKNFVIRHIPRDQNPQADSLSHLTSIDILEFS</sequence>
<dbReference type="InterPro" id="IPR012337">
    <property type="entry name" value="RNaseH-like_sf"/>
</dbReference>
<dbReference type="GO" id="GO:0003676">
    <property type="term" value="F:nucleic acid binding"/>
    <property type="evidence" value="ECO:0007669"/>
    <property type="project" value="InterPro"/>
</dbReference>
<dbReference type="Proteomes" id="UP001188597">
    <property type="component" value="Unassembled WGS sequence"/>
</dbReference>
<dbReference type="Pfam" id="PF13456">
    <property type="entry name" value="RVT_3"/>
    <property type="match status" value="1"/>
</dbReference>
<comment type="caution">
    <text evidence="2">The sequence shown here is derived from an EMBL/GenBank/DDBJ whole genome shotgun (WGS) entry which is preliminary data.</text>
</comment>
<reference evidence="2" key="1">
    <citation type="submission" date="2022-12" db="EMBL/GenBank/DDBJ databases">
        <title>Draft genome assemblies for two species of Escallonia (Escalloniales).</title>
        <authorList>
            <person name="Chanderbali A."/>
            <person name="Dervinis C."/>
            <person name="Anghel I."/>
            <person name="Soltis D."/>
            <person name="Soltis P."/>
            <person name="Zapata F."/>
        </authorList>
    </citation>
    <scope>NUCLEOTIDE SEQUENCE</scope>
    <source>
        <strain evidence="2">UCBG64.0493</strain>
        <tissue evidence="2">Leaf</tissue>
    </source>
</reference>
<gene>
    <name evidence="2" type="ORF">RJ639_008411</name>
</gene>
<feature type="domain" description="RNase H type-1" evidence="1">
    <location>
        <begin position="42"/>
        <end position="174"/>
    </location>
</feature>
<dbReference type="PROSITE" id="PS50879">
    <property type="entry name" value="RNASE_H_1"/>
    <property type="match status" value="1"/>
</dbReference>
<dbReference type="AlphaFoldDB" id="A0AA88VRT8"/>
<evidence type="ECO:0000259" key="1">
    <source>
        <dbReference type="PROSITE" id="PS50879"/>
    </source>
</evidence>
<dbReference type="EMBL" id="JAVXUP010001339">
    <property type="protein sequence ID" value="KAK3012908.1"/>
    <property type="molecule type" value="Genomic_DNA"/>
</dbReference>
<proteinExistence type="predicted"/>
<dbReference type="InterPro" id="IPR002156">
    <property type="entry name" value="RNaseH_domain"/>
</dbReference>
<evidence type="ECO:0000313" key="3">
    <source>
        <dbReference type="Proteomes" id="UP001188597"/>
    </source>
</evidence>